<keyword evidence="3" id="KW-1185">Reference proteome</keyword>
<dbReference type="InterPro" id="IPR007029">
    <property type="entry name" value="YHS_dom"/>
</dbReference>
<dbReference type="InterPro" id="IPR012348">
    <property type="entry name" value="RNR-like"/>
</dbReference>
<dbReference type="Proteomes" id="UP000034392">
    <property type="component" value="Chromosome"/>
</dbReference>
<organism evidence="2 3">
    <name type="scientific">Croceibacterium atlanticum</name>
    <dbReference type="NCBI Taxonomy" id="1267766"/>
    <lineage>
        <taxon>Bacteria</taxon>
        <taxon>Pseudomonadati</taxon>
        <taxon>Pseudomonadota</taxon>
        <taxon>Alphaproteobacteria</taxon>
        <taxon>Sphingomonadales</taxon>
        <taxon>Erythrobacteraceae</taxon>
        <taxon>Croceibacterium</taxon>
    </lineage>
</organism>
<protein>
    <submittedName>
        <fullName evidence="2">YHS domain protein</fullName>
    </submittedName>
</protein>
<evidence type="ECO:0000259" key="1">
    <source>
        <dbReference type="Pfam" id="PF04945"/>
    </source>
</evidence>
<accession>A0A0F7KT39</accession>
<dbReference type="GO" id="GO:0016491">
    <property type="term" value="F:oxidoreductase activity"/>
    <property type="evidence" value="ECO:0007669"/>
    <property type="project" value="InterPro"/>
</dbReference>
<dbReference type="AlphaFoldDB" id="A0A0F7KT39"/>
<dbReference type="InterPro" id="IPR009078">
    <property type="entry name" value="Ferritin-like_SF"/>
</dbReference>
<dbReference type="KEGG" id="aay:WYH_02538"/>
<reference evidence="2" key="1">
    <citation type="submission" date="2015-05" db="EMBL/GenBank/DDBJ databases">
        <title>The complete genome of Altererythrobacter atlanticus strain 26DY36.</title>
        <authorList>
            <person name="Wu Y.-H."/>
            <person name="Cheng H."/>
            <person name="Wu X.-W."/>
        </authorList>
    </citation>
    <scope>NUCLEOTIDE SEQUENCE [LARGE SCALE GENOMIC DNA]</scope>
    <source>
        <strain evidence="2">26DY36</strain>
    </source>
</reference>
<evidence type="ECO:0000313" key="2">
    <source>
        <dbReference type="EMBL" id="AKH43568.1"/>
    </source>
</evidence>
<dbReference type="STRING" id="1267766.WYH_02538"/>
<dbReference type="OrthoDB" id="9809270at2"/>
<gene>
    <name evidence="2" type="ORF">WYH_02538</name>
</gene>
<dbReference type="EMBL" id="CP011452">
    <property type="protein sequence ID" value="AKH43568.1"/>
    <property type="molecule type" value="Genomic_DNA"/>
</dbReference>
<evidence type="ECO:0000313" key="3">
    <source>
        <dbReference type="Proteomes" id="UP000034392"/>
    </source>
</evidence>
<dbReference type="Gene3D" id="1.10.620.20">
    <property type="entry name" value="Ribonucleotide Reductase, subunit A"/>
    <property type="match status" value="1"/>
</dbReference>
<proteinExistence type="predicted"/>
<feature type="domain" description="YHS" evidence="1">
    <location>
        <begin position="15"/>
        <end position="60"/>
    </location>
</feature>
<dbReference type="Pfam" id="PF04945">
    <property type="entry name" value="YHS"/>
    <property type="match status" value="1"/>
</dbReference>
<name>A0A0F7KT39_9SPHN</name>
<dbReference type="RefSeq" id="WP_082347981.1">
    <property type="nucleotide sequence ID" value="NZ_CP011452.2"/>
</dbReference>
<dbReference type="SUPFAM" id="SSF47240">
    <property type="entry name" value="Ferritin-like"/>
    <property type="match status" value="1"/>
</dbReference>
<sequence>MRVVRTWNGVLTMQVTDPVCQRSIPLETVEAHREFLGWSYFFCSAQCVRRFDQRPEKYIDRQQGGPPAHIAQP</sequence>